<accession>A0AAV1X379</accession>
<dbReference type="AlphaFoldDB" id="A0AAV1X379"/>
<dbReference type="EMBL" id="CAXHTB010000011">
    <property type="protein sequence ID" value="CAL0315631.1"/>
    <property type="molecule type" value="Genomic_DNA"/>
</dbReference>
<protein>
    <submittedName>
        <fullName evidence="1">Uncharacterized protein</fullName>
    </submittedName>
</protein>
<organism evidence="1 2">
    <name type="scientific">Lupinus luteus</name>
    <name type="common">European yellow lupine</name>
    <dbReference type="NCBI Taxonomy" id="3873"/>
    <lineage>
        <taxon>Eukaryota</taxon>
        <taxon>Viridiplantae</taxon>
        <taxon>Streptophyta</taxon>
        <taxon>Embryophyta</taxon>
        <taxon>Tracheophyta</taxon>
        <taxon>Spermatophyta</taxon>
        <taxon>Magnoliopsida</taxon>
        <taxon>eudicotyledons</taxon>
        <taxon>Gunneridae</taxon>
        <taxon>Pentapetalae</taxon>
        <taxon>rosids</taxon>
        <taxon>fabids</taxon>
        <taxon>Fabales</taxon>
        <taxon>Fabaceae</taxon>
        <taxon>Papilionoideae</taxon>
        <taxon>50 kb inversion clade</taxon>
        <taxon>genistoids sensu lato</taxon>
        <taxon>core genistoids</taxon>
        <taxon>Genisteae</taxon>
        <taxon>Lupinus</taxon>
    </lineage>
</organism>
<name>A0AAV1X379_LUPLU</name>
<keyword evidence="2" id="KW-1185">Reference proteome</keyword>
<sequence length="194" mass="21989">MGLFRRAEWGYSSKACMLRSRLGPREIQPVGKLRLTRTALTAHQSNAATCFWTENSTRKSSSLKIYSPLLEMNNTTRVSSYKFSMSEEGEWTLENDRCTYNGPCHLELELKYPGSTMRLPSHHTQLEASFTLPSSRPTREVTLSETRIPGIRVVGESSTRQIRCSDDLNSLPYVRAARRSFPNFDGDATNEPMS</sequence>
<evidence type="ECO:0000313" key="2">
    <source>
        <dbReference type="Proteomes" id="UP001497480"/>
    </source>
</evidence>
<evidence type="ECO:0000313" key="1">
    <source>
        <dbReference type="EMBL" id="CAL0315631.1"/>
    </source>
</evidence>
<dbReference type="Proteomes" id="UP001497480">
    <property type="component" value="Unassembled WGS sequence"/>
</dbReference>
<reference evidence="1 2" key="1">
    <citation type="submission" date="2024-03" db="EMBL/GenBank/DDBJ databases">
        <authorList>
            <person name="Martinez-Hernandez J."/>
        </authorList>
    </citation>
    <scope>NUCLEOTIDE SEQUENCE [LARGE SCALE GENOMIC DNA]</scope>
</reference>
<gene>
    <name evidence="1" type="ORF">LLUT_LOCUS16691</name>
</gene>
<proteinExistence type="predicted"/>
<comment type="caution">
    <text evidence="1">The sequence shown here is derived from an EMBL/GenBank/DDBJ whole genome shotgun (WGS) entry which is preliminary data.</text>
</comment>